<protein>
    <submittedName>
        <fullName evidence="1">Uncharacterized protein</fullName>
    </submittedName>
</protein>
<accession>W2PBE5</accession>
<dbReference type="EMBL" id="KI669770">
    <property type="protein sequence ID" value="ETM97990.1"/>
    <property type="molecule type" value="Genomic_DNA"/>
</dbReference>
<organism evidence="1 2">
    <name type="scientific">Phytophthora nicotianae (strain INRA-310)</name>
    <name type="common">Phytophthora parasitica</name>
    <dbReference type="NCBI Taxonomy" id="761204"/>
    <lineage>
        <taxon>Eukaryota</taxon>
        <taxon>Sar</taxon>
        <taxon>Stramenopiles</taxon>
        <taxon>Oomycota</taxon>
        <taxon>Peronosporomycetes</taxon>
        <taxon>Peronosporales</taxon>
        <taxon>Peronosporaceae</taxon>
        <taxon>Phytophthora</taxon>
    </lineage>
</organism>
<dbReference type="GeneID" id="20188575"/>
<reference evidence="1 2" key="2">
    <citation type="submission" date="2013-11" db="EMBL/GenBank/DDBJ databases">
        <title>The Genome Sequence of Phytophthora parasitica INRA-310.</title>
        <authorList>
            <consortium name="The Broad Institute Genomics Platform"/>
            <person name="Russ C."/>
            <person name="Tyler B."/>
            <person name="Panabieres F."/>
            <person name="Shan W."/>
            <person name="Tripathy S."/>
            <person name="Grunwald N."/>
            <person name="Machado M."/>
            <person name="Johnson C.S."/>
            <person name="Arredondo F."/>
            <person name="Hong C."/>
            <person name="Coffey M."/>
            <person name="Young S.K."/>
            <person name="Zeng Q."/>
            <person name="Gargeya S."/>
            <person name="Fitzgerald M."/>
            <person name="Abouelleil A."/>
            <person name="Alvarado L."/>
            <person name="Chapman S.B."/>
            <person name="Gainer-Dewar J."/>
            <person name="Goldberg J."/>
            <person name="Griggs A."/>
            <person name="Gujja S."/>
            <person name="Hansen M."/>
            <person name="Howarth C."/>
            <person name="Imamovic A."/>
            <person name="Ireland A."/>
            <person name="Larimer J."/>
            <person name="McCowan C."/>
            <person name="Murphy C."/>
            <person name="Pearson M."/>
            <person name="Poon T.W."/>
            <person name="Priest M."/>
            <person name="Roberts A."/>
            <person name="Saif S."/>
            <person name="Shea T."/>
            <person name="Sykes S."/>
            <person name="Wortman J."/>
            <person name="Nusbaum C."/>
            <person name="Birren B."/>
        </authorList>
    </citation>
    <scope>NUCLEOTIDE SEQUENCE [LARGE SCALE GENOMIC DNA]</scope>
    <source>
        <strain evidence="1 2">INRA-310</strain>
    </source>
</reference>
<evidence type="ECO:0000313" key="1">
    <source>
        <dbReference type="EMBL" id="ETM97990.1"/>
    </source>
</evidence>
<dbReference type="RefSeq" id="XP_008916707.1">
    <property type="nucleotide sequence ID" value="XM_008918459.1"/>
</dbReference>
<dbReference type="AlphaFoldDB" id="W2PBE5"/>
<evidence type="ECO:0000313" key="2">
    <source>
        <dbReference type="Proteomes" id="UP000018817"/>
    </source>
</evidence>
<sequence length="110" mass="12952">MPSFKTASCKKYLELLHYYWRHANFLLEFYVEHPFLKFFRKRMARVAVDAMAKRIVPVVSTKICVVYGDWSKRNAIRGHAYSPVKGLKQALQKRTMVVSMDEFRTSKLCS</sequence>
<dbReference type="OMA" id="NAIRGHA"/>
<proteinExistence type="predicted"/>
<gene>
    <name evidence="1" type="ORF">PPTG_19885</name>
</gene>
<dbReference type="OrthoDB" id="119983at2759"/>
<dbReference type="Proteomes" id="UP000018817">
    <property type="component" value="Unassembled WGS sequence"/>
</dbReference>
<dbReference type="VEuPathDB" id="FungiDB:PPTG_19885"/>
<reference evidence="2" key="1">
    <citation type="submission" date="2011-12" db="EMBL/GenBank/DDBJ databases">
        <authorList>
            <consortium name="The Broad Institute Genome Sequencing Platform"/>
            <person name="Russ C."/>
            <person name="Tyler B."/>
            <person name="Panabieres F."/>
            <person name="Shan W."/>
            <person name="Tripathy S."/>
            <person name="Grunwald N."/>
            <person name="Machado M."/>
            <person name="Young S.K."/>
            <person name="Zeng Q."/>
            <person name="Gargeya S."/>
            <person name="Fitzgerald M."/>
            <person name="Haas B."/>
            <person name="Abouelleil A."/>
            <person name="Alvarado L."/>
            <person name="Arachchi H.M."/>
            <person name="Berlin A."/>
            <person name="Chapman S.B."/>
            <person name="Gearin G."/>
            <person name="Goldberg J."/>
            <person name="Griggs A."/>
            <person name="Gujja S."/>
            <person name="Hansen M."/>
            <person name="Heiman D."/>
            <person name="Howarth C."/>
            <person name="Larimer J."/>
            <person name="Lui A."/>
            <person name="MacDonald P.J.P."/>
            <person name="McCowen C."/>
            <person name="Montmayeur A."/>
            <person name="Murphy C."/>
            <person name="Neiman D."/>
            <person name="Pearson M."/>
            <person name="Priest M."/>
            <person name="Roberts A."/>
            <person name="Saif S."/>
            <person name="Shea T."/>
            <person name="Sisk P."/>
            <person name="Stolte C."/>
            <person name="Sykes S."/>
            <person name="Wortman J."/>
            <person name="Nusbaum C."/>
            <person name="Birren B."/>
        </authorList>
    </citation>
    <scope>NUCLEOTIDE SEQUENCE [LARGE SCALE GENOMIC DNA]</scope>
    <source>
        <strain evidence="2">INRA-310</strain>
    </source>
</reference>
<name>W2PBE5_PHYN3</name>